<evidence type="ECO:0000256" key="8">
    <source>
        <dbReference type="ARBA" id="ARBA00022777"/>
    </source>
</evidence>
<evidence type="ECO:0000313" key="17">
    <source>
        <dbReference type="EMBL" id="OAY39679.1"/>
    </source>
</evidence>
<evidence type="ECO:0000256" key="1">
    <source>
        <dbReference type="ARBA" id="ARBA00004162"/>
    </source>
</evidence>
<dbReference type="AlphaFoldDB" id="A0A2C9V6X2"/>
<evidence type="ECO:0000256" key="12">
    <source>
        <dbReference type="ARBA" id="ARBA00047899"/>
    </source>
</evidence>
<evidence type="ECO:0000256" key="4">
    <source>
        <dbReference type="ARBA" id="ARBA00022527"/>
    </source>
</evidence>
<comment type="subcellular location">
    <subcellularLocation>
        <location evidence="1">Cell membrane</location>
        <topology evidence="1">Single-pass membrane protein</topology>
    </subcellularLocation>
</comment>
<feature type="binding site" evidence="14">
    <location>
        <position position="90"/>
    </location>
    <ligand>
        <name>ATP</name>
        <dbReference type="ChEBI" id="CHEBI:30616"/>
    </ligand>
</feature>
<sequence length="203" mass="22850">MNIAEDKMASTESNSPSAPGEKQSVSPSQHTDLTESTSSENFQADALRKFSYSELAEATNSFSNSVYLGDGTFGIVYRGCLPIGDFAVKKLYYTGDGQHKEEFENQINVIGMARHRHVVSLIGYCCEGNNRFLVLEFVPNRSLRFHLSRSKRRSILKWSERMKIAIGSAKGLKYLHEYCEPKIIHGGIKPENILLDHNFEPKV</sequence>
<dbReference type="InterPro" id="IPR047117">
    <property type="entry name" value="PERK1-13-like"/>
</dbReference>
<keyword evidence="8" id="KW-0418">Kinase</keyword>
<evidence type="ECO:0000256" key="2">
    <source>
        <dbReference type="ARBA" id="ARBA00012513"/>
    </source>
</evidence>
<evidence type="ECO:0000256" key="5">
    <source>
        <dbReference type="ARBA" id="ARBA00022679"/>
    </source>
</evidence>
<comment type="catalytic activity">
    <reaction evidence="13">
        <text>L-seryl-[protein] + ATP = O-phospho-L-seryl-[protein] + ADP + H(+)</text>
        <dbReference type="Rhea" id="RHEA:17989"/>
        <dbReference type="Rhea" id="RHEA-COMP:9863"/>
        <dbReference type="Rhea" id="RHEA-COMP:11604"/>
        <dbReference type="ChEBI" id="CHEBI:15378"/>
        <dbReference type="ChEBI" id="CHEBI:29999"/>
        <dbReference type="ChEBI" id="CHEBI:30616"/>
        <dbReference type="ChEBI" id="CHEBI:83421"/>
        <dbReference type="ChEBI" id="CHEBI:456216"/>
        <dbReference type="EC" id="2.7.11.1"/>
    </reaction>
</comment>
<accession>A0A2C9V6X2</accession>
<keyword evidence="3" id="KW-1003">Cell membrane</keyword>
<dbReference type="EMBL" id="CM004396">
    <property type="protein sequence ID" value="OAY39679.1"/>
    <property type="molecule type" value="Genomic_DNA"/>
</dbReference>
<keyword evidence="7 14" id="KW-0547">Nucleotide-binding</keyword>
<proteinExistence type="predicted"/>
<keyword evidence="4" id="KW-0723">Serine/threonine-protein kinase</keyword>
<gene>
    <name evidence="17" type="ORF">MANES_10G114300</name>
</gene>
<dbReference type="PANTHER" id="PTHR47982">
    <property type="entry name" value="PROLINE-RICH RECEPTOR-LIKE PROTEIN KINASE PERK4"/>
    <property type="match status" value="1"/>
</dbReference>
<name>A0A2C9V6X2_MANES</name>
<evidence type="ECO:0000256" key="11">
    <source>
        <dbReference type="ARBA" id="ARBA00023136"/>
    </source>
</evidence>
<dbReference type="Gene3D" id="3.30.200.20">
    <property type="entry name" value="Phosphorylase Kinase, domain 1"/>
    <property type="match status" value="1"/>
</dbReference>
<dbReference type="PROSITE" id="PS50011">
    <property type="entry name" value="PROTEIN_KINASE_DOM"/>
    <property type="match status" value="1"/>
</dbReference>
<feature type="compositionally biased region" description="Polar residues" evidence="15">
    <location>
        <begin position="10"/>
        <end position="39"/>
    </location>
</feature>
<keyword evidence="9 14" id="KW-0067">ATP-binding</keyword>
<protein>
    <recommendedName>
        <fullName evidence="2">non-specific serine/threonine protein kinase</fullName>
        <ecNumber evidence="2">2.7.11.1</ecNumber>
    </recommendedName>
</protein>
<dbReference type="GO" id="GO:0005524">
    <property type="term" value="F:ATP binding"/>
    <property type="evidence" value="ECO:0007669"/>
    <property type="project" value="UniProtKB-UniRule"/>
</dbReference>
<dbReference type="PROSITE" id="PS00107">
    <property type="entry name" value="PROTEIN_KINASE_ATP"/>
    <property type="match status" value="1"/>
</dbReference>
<dbReference type="EC" id="2.7.11.1" evidence="2"/>
<feature type="region of interest" description="Disordered" evidence="15">
    <location>
        <begin position="1"/>
        <end position="39"/>
    </location>
</feature>
<keyword evidence="11" id="KW-0472">Membrane</keyword>
<evidence type="ECO:0000256" key="10">
    <source>
        <dbReference type="ARBA" id="ARBA00022989"/>
    </source>
</evidence>
<keyword evidence="6" id="KW-0812">Transmembrane</keyword>
<evidence type="ECO:0000256" key="13">
    <source>
        <dbReference type="ARBA" id="ARBA00048679"/>
    </source>
</evidence>
<evidence type="ECO:0000256" key="14">
    <source>
        <dbReference type="PROSITE-ProRule" id="PRU10141"/>
    </source>
</evidence>
<dbReference type="InterPro" id="IPR000719">
    <property type="entry name" value="Prot_kinase_dom"/>
</dbReference>
<evidence type="ECO:0000256" key="9">
    <source>
        <dbReference type="ARBA" id="ARBA00022840"/>
    </source>
</evidence>
<feature type="domain" description="Protein kinase" evidence="16">
    <location>
        <begin position="62"/>
        <end position="203"/>
    </location>
</feature>
<dbReference type="Gene3D" id="1.10.510.10">
    <property type="entry name" value="Transferase(Phosphotransferase) domain 1"/>
    <property type="match status" value="1"/>
</dbReference>
<organism evidence="17">
    <name type="scientific">Manihot esculenta</name>
    <name type="common">Cassava</name>
    <name type="synonym">Jatropha manihot</name>
    <dbReference type="NCBI Taxonomy" id="3983"/>
    <lineage>
        <taxon>Eukaryota</taxon>
        <taxon>Viridiplantae</taxon>
        <taxon>Streptophyta</taxon>
        <taxon>Embryophyta</taxon>
        <taxon>Tracheophyta</taxon>
        <taxon>Spermatophyta</taxon>
        <taxon>Magnoliopsida</taxon>
        <taxon>eudicotyledons</taxon>
        <taxon>Gunneridae</taxon>
        <taxon>Pentapetalae</taxon>
        <taxon>rosids</taxon>
        <taxon>fabids</taxon>
        <taxon>Malpighiales</taxon>
        <taxon>Euphorbiaceae</taxon>
        <taxon>Crotonoideae</taxon>
        <taxon>Manihoteae</taxon>
        <taxon>Manihot</taxon>
    </lineage>
</organism>
<evidence type="ECO:0000256" key="3">
    <source>
        <dbReference type="ARBA" id="ARBA00022475"/>
    </source>
</evidence>
<evidence type="ECO:0000256" key="15">
    <source>
        <dbReference type="SAM" id="MobiDB-lite"/>
    </source>
</evidence>
<evidence type="ECO:0000256" key="6">
    <source>
        <dbReference type="ARBA" id="ARBA00022692"/>
    </source>
</evidence>
<evidence type="ECO:0000256" key="7">
    <source>
        <dbReference type="ARBA" id="ARBA00022741"/>
    </source>
</evidence>
<evidence type="ECO:0000259" key="16">
    <source>
        <dbReference type="PROSITE" id="PS50011"/>
    </source>
</evidence>
<comment type="catalytic activity">
    <reaction evidence="12">
        <text>L-threonyl-[protein] + ATP = O-phospho-L-threonyl-[protein] + ADP + H(+)</text>
        <dbReference type="Rhea" id="RHEA:46608"/>
        <dbReference type="Rhea" id="RHEA-COMP:11060"/>
        <dbReference type="Rhea" id="RHEA-COMP:11605"/>
        <dbReference type="ChEBI" id="CHEBI:15378"/>
        <dbReference type="ChEBI" id="CHEBI:30013"/>
        <dbReference type="ChEBI" id="CHEBI:30616"/>
        <dbReference type="ChEBI" id="CHEBI:61977"/>
        <dbReference type="ChEBI" id="CHEBI:456216"/>
        <dbReference type="EC" id="2.7.11.1"/>
    </reaction>
</comment>
<keyword evidence="10" id="KW-1133">Transmembrane helix</keyword>
<dbReference type="GO" id="GO:0005886">
    <property type="term" value="C:plasma membrane"/>
    <property type="evidence" value="ECO:0000318"/>
    <property type="project" value="GO_Central"/>
</dbReference>
<dbReference type="PANTHER" id="PTHR47982:SF40">
    <property type="entry name" value="NON-SPECIFIC SERINE_THREONINE PROTEIN KINASE"/>
    <property type="match status" value="1"/>
</dbReference>
<dbReference type="InterPro" id="IPR011009">
    <property type="entry name" value="Kinase-like_dom_sf"/>
</dbReference>
<dbReference type="SUPFAM" id="SSF56112">
    <property type="entry name" value="Protein kinase-like (PK-like)"/>
    <property type="match status" value="1"/>
</dbReference>
<keyword evidence="5" id="KW-0808">Transferase</keyword>
<dbReference type="GO" id="GO:0004674">
    <property type="term" value="F:protein serine/threonine kinase activity"/>
    <property type="evidence" value="ECO:0007669"/>
    <property type="project" value="UniProtKB-KW"/>
</dbReference>
<dbReference type="InterPro" id="IPR017441">
    <property type="entry name" value="Protein_kinase_ATP_BS"/>
</dbReference>
<reference evidence="17" key="1">
    <citation type="submission" date="2016-02" db="EMBL/GenBank/DDBJ databases">
        <title>WGS assembly of Manihot esculenta.</title>
        <authorList>
            <person name="Bredeson J.V."/>
            <person name="Prochnik S.E."/>
            <person name="Lyons J.B."/>
            <person name="Schmutz J."/>
            <person name="Grimwood J."/>
            <person name="Vrebalov J."/>
            <person name="Bart R.S."/>
            <person name="Amuge T."/>
            <person name="Ferguson M.E."/>
            <person name="Green R."/>
            <person name="Putnam N."/>
            <person name="Stites J."/>
            <person name="Rounsley S."/>
            <person name="Rokhsar D.S."/>
        </authorList>
    </citation>
    <scope>NUCLEOTIDE SEQUENCE [LARGE SCALE GENOMIC DNA]</scope>
    <source>
        <tissue evidence="17">Leaf</tissue>
    </source>
</reference>
<dbReference type="Pfam" id="PF00069">
    <property type="entry name" value="Pkinase"/>
    <property type="match status" value="1"/>
</dbReference>